<gene>
    <name evidence="1" type="ORF">PXEA_LOCUS18930</name>
</gene>
<keyword evidence="2" id="KW-1185">Reference proteome</keyword>
<protein>
    <submittedName>
        <fullName evidence="1">Uncharacterized protein</fullName>
    </submittedName>
</protein>
<evidence type="ECO:0000313" key="1">
    <source>
        <dbReference type="EMBL" id="VEL25490.1"/>
    </source>
</evidence>
<dbReference type="AlphaFoldDB" id="A0A3S5FEI0"/>
<accession>A0A3S5FEI0</accession>
<dbReference type="Proteomes" id="UP000784294">
    <property type="component" value="Unassembled WGS sequence"/>
</dbReference>
<sequence length="133" mass="15610">MTINVTSHGIHTSHIQPRDRHTTVLLHPQNNTCPQSIQAIQRCRRLDLFSADVVFPRYRTISVDGGRFPSFGQAVDYRHRDRRYLVESRRRFTVSRLGRIHFVEEPWALSVTGSRIRSRHILHAIDKRHGHKI</sequence>
<name>A0A3S5FEI0_9PLAT</name>
<organism evidence="1 2">
    <name type="scientific">Protopolystoma xenopodis</name>
    <dbReference type="NCBI Taxonomy" id="117903"/>
    <lineage>
        <taxon>Eukaryota</taxon>
        <taxon>Metazoa</taxon>
        <taxon>Spiralia</taxon>
        <taxon>Lophotrochozoa</taxon>
        <taxon>Platyhelminthes</taxon>
        <taxon>Monogenea</taxon>
        <taxon>Polyopisthocotylea</taxon>
        <taxon>Polystomatidea</taxon>
        <taxon>Polystomatidae</taxon>
        <taxon>Protopolystoma</taxon>
    </lineage>
</organism>
<evidence type="ECO:0000313" key="2">
    <source>
        <dbReference type="Proteomes" id="UP000784294"/>
    </source>
</evidence>
<dbReference type="EMBL" id="CAAALY010074278">
    <property type="protein sequence ID" value="VEL25490.1"/>
    <property type="molecule type" value="Genomic_DNA"/>
</dbReference>
<proteinExistence type="predicted"/>
<comment type="caution">
    <text evidence="1">The sequence shown here is derived from an EMBL/GenBank/DDBJ whole genome shotgun (WGS) entry which is preliminary data.</text>
</comment>
<reference evidence="1" key="1">
    <citation type="submission" date="2018-11" db="EMBL/GenBank/DDBJ databases">
        <authorList>
            <consortium name="Pathogen Informatics"/>
        </authorList>
    </citation>
    <scope>NUCLEOTIDE SEQUENCE</scope>
</reference>